<organism evidence="2 3">
    <name type="scientific">Athelia psychrophila</name>
    <dbReference type="NCBI Taxonomy" id="1759441"/>
    <lineage>
        <taxon>Eukaryota</taxon>
        <taxon>Fungi</taxon>
        <taxon>Dikarya</taxon>
        <taxon>Basidiomycota</taxon>
        <taxon>Agaricomycotina</taxon>
        <taxon>Agaricomycetes</taxon>
        <taxon>Agaricomycetidae</taxon>
        <taxon>Atheliales</taxon>
        <taxon>Atheliaceae</taxon>
        <taxon>Athelia</taxon>
    </lineage>
</organism>
<dbReference type="EMBL" id="KV417480">
    <property type="protein sequence ID" value="KZP34501.1"/>
    <property type="molecule type" value="Genomic_DNA"/>
</dbReference>
<reference evidence="2 3" key="1">
    <citation type="journal article" date="2016" name="Mol. Biol. Evol.">
        <title>Comparative Genomics of Early-Diverging Mushroom-Forming Fungi Provides Insights into the Origins of Lignocellulose Decay Capabilities.</title>
        <authorList>
            <person name="Nagy L.G."/>
            <person name="Riley R."/>
            <person name="Tritt A."/>
            <person name="Adam C."/>
            <person name="Daum C."/>
            <person name="Floudas D."/>
            <person name="Sun H."/>
            <person name="Yadav J.S."/>
            <person name="Pangilinan J."/>
            <person name="Larsson K.H."/>
            <person name="Matsuura K."/>
            <person name="Barry K."/>
            <person name="Labutti K."/>
            <person name="Kuo R."/>
            <person name="Ohm R.A."/>
            <person name="Bhattacharya S.S."/>
            <person name="Shirouzu T."/>
            <person name="Yoshinaga Y."/>
            <person name="Martin F.M."/>
            <person name="Grigoriev I.V."/>
            <person name="Hibbett D.S."/>
        </authorList>
    </citation>
    <scope>NUCLEOTIDE SEQUENCE [LARGE SCALE GENOMIC DNA]</scope>
    <source>
        <strain evidence="2 3">CBS 109695</strain>
    </source>
</reference>
<accession>A0A166X7L7</accession>
<dbReference type="PROSITE" id="PS51257">
    <property type="entry name" value="PROKAR_LIPOPROTEIN"/>
    <property type="match status" value="1"/>
</dbReference>
<evidence type="ECO:0000313" key="3">
    <source>
        <dbReference type="Proteomes" id="UP000076532"/>
    </source>
</evidence>
<feature type="region of interest" description="Disordered" evidence="1">
    <location>
        <begin position="48"/>
        <end position="67"/>
    </location>
</feature>
<gene>
    <name evidence="2" type="ORF">FIBSPDRAFT_10336</name>
</gene>
<proteinExistence type="predicted"/>
<protein>
    <submittedName>
        <fullName evidence="2">Uncharacterized protein</fullName>
    </submittedName>
</protein>
<evidence type="ECO:0000256" key="1">
    <source>
        <dbReference type="SAM" id="MobiDB-lite"/>
    </source>
</evidence>
<name>A0A166X7L7_9AGAM</name>
<evidence type="ECO:0000313" key="2">
    <source>
        <dbReference type="EMBL" id="KZP34501.1"/>
    </source>
</evidence>
<sequence>MSSPWRVGASDRLHMFCVSVLGCYKYNALDCNWSRRLLPAKSHPRFKVLPHGRPATGNKPKPLPPRLCPESATSRRCAILQDPPGRWDVYNRKWAPDKETACIMQ</sequence>
<dbReference type="Proteomes" id="UP000076532">
    <property type="component" value="Unassembled WGS sequence"/>
</dbReference>
<dbReference type="AlphaFoldDB" id="A0A166X7L7"/>
<keyword evidence="3" id="KW-1185">Reference proteome</keyword>